<dbReference type="EMBL" id="BPPX01000006">
    <property type="protein sequence ID" value="GJC81140.1"/>
    <property type="molecule type" value="Genomic_DNA"/>
</dbReference>
<sequence>MLSSVAASRRVPTILRHKLPDPPRLEENATRGYLGSHETVLDPHRDGVFDVERAPGGGVVAAKKVIVTAAKDTGTAGAAGQRTSPGTAPGSRTAQRTPARRERTQRAVPGCQIGRAAADDYSVPLGSRPARDGLDVAGSLAPDAP</sequence>
<name>A0AA37GHQ1_9PEZI</name>
<reference evidence="2 3" key="1">
    <citation type="submission" date="2021-07" db="EMBL/GenBank/DDBJ databases">
        <title>Genome data of Colletotrichum spaethianum.</title>
        <authorList>
            <person name="Utami Y.D."/>
            <person name="Hiruma K."/>
        </authorList>
    </citation>
    <scope>NUCLEOTIDE SEQUENCE [LARGE SCALE GENOMIC DNA]</scope>
    <source>
        <strain evidence="2 3">MAFF 242679</strain>
    </source>
</reference>
<accession>A0AA37GHQ1</accession>
<evidence type="ECO:0000313" key="2">
    <source>
        <dbReference type="EMBL" id="GJC81140.1"/>
    </source>
</evidence>
<feature type="compositionally biased region" description="Polar residues" evidence="1">
    <location>
        <begin position="81"/>
        <end position="96"/>
    </location>
</feature>
<dbReference type="AlphaFoldDB" id="A0AA37GHQ1"/>
<feature type="region of interest" description="Disordered" evidence="1">
    <location>
        <begin position="1"/>
        <end position="41"/>
    </location>
</feature>
<evidence type="ECO:0000313" key="3">
    <source>
        <dbReference type="Proteomes" id="UP001055172"/>
    </source>
</evidence>
<gene>
    <name evidence="2" type="ORF">ColLi_03978</name>
</gene>
<proteinExistence type="predicted"/>
<protein>
    <submittedName>
        <fullName evidence="2">Uncharacterized protein</fullName>
    </submittedName>
</protein>
<keyword evidence="3" id="KW-1185">Reference proteome</keyword>
<feature type="compositionally biased region" description="Basic and acidic residues" evidence="1">
    <location>
        <begin position="18"/>
        <end position="29"/>
    </location>
</feature>
<evidence type="ECO:0000256" key="1">
    <source>
        <dbReference type="SAM" id="MobiDB-lite"/>
    </source>
</evidence>
<organism evidence="2 3">
    <name type="scientific">Colletotrichum liriopes</name>
    <dbReference type="NCBI Taxonomy" id="708192"/>
    <lineage>
        <taxon>Eukaryota</taxon>
        <taxon>Fungi</taxon>
        <taxon>Dikarya</taxon>
        <taxon>Ascomycota</taxon>
        <taxon>Pezizomycotina</taxon>
        <taxon>Sordariomycetes</taxon>
        <taxon>Hypocreomycetidae</taxon>
        <taxon>Glomerellales</taxon>
        <taxon>Glomerellaceae</taxon>
        <taxon>Colletotrichum</taxon>
        <taxon>Colletotrichum spaethianum species complex</taxon>
    </lineage>
</organism>
<feature type="region of interest" description="Disordered" evidence="1">
    <location>
        <begin position="72"/>
        <end position="145"/>
    </location>
</feature>
<dbReference type="Proteomes" id="UP001055172">
    <property type="component" value="Unassembled WGS sequence"/>
</dbReference>
<comment type="caution">
    <text evidence="2">The sequence shown here is derived from an EMBL/GenBank/DDBJ whole genome shotgun (WGS) entry which is preliminary data.</text>
</comment>